<dbReference type="STRING" id="216903.SAMN05444371_0811"/>
<protein>
    <submittedName>
        <fullName evidence="2">Uncharacterized conserved protein YegJ, DUF2314 family</fullName>
    </submittedName>
</protein>
<dbReference type="EMBL" id="FRAM01000001">
    <property type="protein sequence ID" value="SHK01973.1"/>
    <property type="molecule type" value="Genomic_DNA"/>
</dbReference>
<dbReference type="Proteomes" id="UP000184498">
    <property type="component" value="Unassembled WGS sequence"/>
</dbReference>
<gene>
    <name evidence="2" type="ORF">SAMN05444371_0811</name>
</gene>
<name>A0A1M6P260_9FLAO</name>
<dbReference type="Pfam" id="PF10077">
    <property type="entry name" value="DUF2314"/>
    <property type="match status" value="1"/>
</dbReference>
<dbReference type="OrthoDB" id="884440at2"/>
<sequence length="143" mass="16703">MDRINRGDEPVVFSLSEDDNEMSSAIELANKTLVDFDEALKFSENQNFALKIRYDINDKSEHIWAVNIVKSDEDYFGIIDNLPNSEINIKLNEKVKIEKEKISDWMFSKNGKLVGGFTIRVLRNKMSELEKEKFDREFIFSID</sequence>
<proteinExistence type="predicted"/>
<feature type="domain" description="DUF2314" evidence="1">
    <location>
        <begin position="19"/>
        <end position="137"/>
    </location>
</feature>
<keyword evidence="3" id="KW-1185">Reference proteome</keyword>
<dbReference type="InterPro" id="IPR018756">
    <property type="entry name" value="DUF2314"/>
</dbReference>
<dbReference type="AlphaFoldDB" id="A0A1M6P260"/>
<organism evidence="2 3">
    <name type="scientific">Epilithonimonas mollis</name>
    <dbReference type="NCBI Taxonomy" id="216903"/>
    <lineage>
        <taxon>Bacteria</taxon>
        <taxon>Pseudomonadati</taxon>
        <taxon>Bacteroidota</taxon>
        <taxon>Flavobacteriia</taxon>
        <taxon>Flavobacteriales</taxon>
        <taxon>Weeksellaceae</taxon>
        <taxon>Chryseobacterium group</taxon>
        <taxon>Epilithonimonas</taxon>
    </lineage>
</organism>
<evidence type="ECO:0000313" key="2">
    <source>
        <dbReference type="EMBL" id="SHK01973.1"/>
    </source>
</evidence>
<reference evidence="3" key="1">
    <citation type="submission" date="2016-11" db="EMBL/GenBank/DDBJ databases">
        <authorList>
            <person name="Varghese N."/>
            <person name="Submissions S."/>
        </authorList>
    </citation>
    <scope>NUCLEOTIDE SEQUENCE [LARGE SCALE GENOMIC DNA]</scope>
    <source>
        <strain evidence="3">DSM 18016</strain>
    </source>
</reference>
<evidence type="ECO:0000313" key="3">
    <source>
        <dbReference type="Proteomes" id="UP000184498"/>
    </source>
</evidence>
<accession>A0A1M6P260</accession>
<dbReference type="RefSeq" id="WP_072996542.1">
    <property type="nucleotide sequence ID" value="NZ_FRAM01000001.1"/>
</dbReference>
<evidence type="ECO:0000259" key="1">
    <source>
        <dbReference type="Pfam" id="PF10077"/>
    </source>
</evidence>